<dbReference type="KEGG" id="dpx:DAPPUDRAFT_304125"/>
<evidence type="ECO:0000256" key="1">
    <source>
        <dbReference type="ARBA" id="ARBA00022614"/>
    </source>
</evidence>
<dbReference type="PANTHER" id="PTHR24364:SF18">
    <property type="entry name" value="LP06937P"/>
    <property type="match status" value="1"/>
</dbReference>
<sequence length="429" mass="46454">MQAFQSIFQVLALGLLLTAVLADPQQRKYDTNVDDVRPGMTFSNNKGASRHFPKGIHRLIETNTKQRAACPEDYSPCLCELTTNGIEVTCVDIPVADIANVFYRTRNIDLYQVVLTASASATGTVDLPADLLKDKRVEHIYLGCPANASPKLGLTIASSTFEFTRFNTTVFGILNCDLAGQTDMQYLNDFSVLNTLRVDDSNNIEAIATLPTSTMPALKRLFIVNCTGLENVVFPDLTPARLIRLHLQGNGLTDAAVNSILVSVASSSSSSSLQELILANEYTMTKVPRIGAFSKLGWYDVSSNAIPFISQSNLVFNVPVNLVGLKNIGLTAIEGGAFLGNYANAEVNLEDNKLTEFRADVFKSMLQQMAAQPAGSGGQVILTGNPFDCGCPLAWLIRDNPALLPSVKNGVCGGFFRFEDLNPDSYANC</sequence>
<dbReference type="OrthoDB" id="2013775at2759"/>
<dbReference type="EMBL" id="GL732547">
    <property type="protein sequence ID" value="EFX80439.1"/>
    <property type="molecule type" value="Genomic_DNA"/>
</dbReference>
<reference evidence="5 6" key="1">
    <citation type="journal article" date="2011" name="Science">
        <title>The ecoresponsive genome of Daphnia pulex.</title>
        <authorList>
            <person name="Colbourne J.K."/>
            <person name="Pfrender M.E."/>
            <person name="Gilbert D."/>
            <person name="Thomas W.K."/>
            <person name="Tucker A."/>
            <person name="Oakley T.H."/>
            <person name="Tokishita S."/>
            <person name="Aerts A."/>
            <person name="Arnold G.J."/>
            <person name="Basu M.K."/>
            <person name="Bauer D.J."/>
            <person name="Caceres C.E."/>
            <person name="Carmel L."/>
            <person name="Casola C."/>
            <person name="Choi J.H."/>
            <person name="Detter J.C."/>
            <person name="Dong Q."/>
            <person name="Dusheyko S."/>
            <person name="Eads B.D."/>
            <person name="Frohlich T."/>
            <person name="Geiler-Samerotte K.A."/>
            <person name="Gerlach D."/>
            <person name="Hatcher P."/>
            <person name="Jogdeo S."/>
            <person name="Krijgsveld J."/>
            <person name="Kriventseva E.V."/>
            <person name="Kultz D."/>
            <person name="Laforsch C."/>
            <person name="Lindquist E."/>
            <person name="Lopez J."/>
            <person name="Manak J.R."/>
            <person name="Muller J."/>
            <person name="Pangilinan J."/>
            <person name="Patwardhan R.P."/>
            <person name="Pitluck S."/>
            <person name="Pritham E.J."/>
            <person name="Rechtsteiner A."/>
            <person name="Rho M."/>
            <person name="Rogozin I.B."/>
            <person name="Sakarya O."/>
            <person name="Salamov A."/>
            <person name="Schaack S."/>
            <person name="Shapiro H."/>
            <person name="Shiga Y."/>
            <person name="Skalitzky C."/>
            <person name="Smith Z."/>
            <person name="Souvorov A."/>
            <person name="Sung W."/>
            <person name="Tang Z."/>
            <person name="Tsuchiya D."/>
            <person name="Tu H."/>
            <person name="Vos H."/>
            <person name="Wang M."/>
            <person name="Wolf Y.I."/>
            <person name="Yamagata H."/>
            <person name="Yamada T."/>
            <person name="Ye Y."/>
            <person name="Shaw J.R."/>
            <person name="Andrews J."/>
            <person name="Crease T.J."/>
            <person name="Tang H."/>
            <person name="Lucas S.M."/>
            <person name="Robertson H.M."/>
            <person name="Bork P."/>
            <person name="Koonin E.V."/>
            <person name="Zdobnov E.M."/>
            <person name="Grigoriev I.V."/>
            <person name="Lynch M."/>
            <person name="Boore J.L."/>
        </authorList>
    </citation>
    <scope>NUCLEOTIDE SEQUENCE [LARGE SCALE GENOMIC DNA]</scope>
</reference>
<keyword evidence="6" id="KW-1185">Reference proteome</keyword>
<proteinExistence type="predicted"/>
<dbReference type="InterPro" id="IPR032675">
    <property type="entry name" value="LRR_dom_sf"/>
</dbReference>
<dbReference type="SUPFAM" id="SSF52058">
    <property type="entry name" value="L domain-like"/>
    <property type="match status" value="1"/>
</dbReference>
<name>E9GJE4_DAPPU</name>
<keyword evidence="1" id="KW-0433">Leucine-rich repeat</keyword>
<dbReference type="PANTHER" id="PTHR24364">
    <property type="entry name" value="LP06937P"/>
    <property type="match status" value="1"/>
</dbReference>
<dbReference type="InParanoid" id="E9GJE4"/>
<evidence type="ECO:0000256" key="2">
    <source>
        <dbReference type="ARBA" id="ARBA00022729"/>
    </source>
</evidence>
<dbReference type="AlphaFoldDB" id="E9GJE4"/>
<evidence type="ECO:0008006" key="7">
    <source>
        <dbReference type="Google" id="ProtNLM"/>
    </source>
</evidence>
<dbReference type="InterPro" id="IPR052286">
    <property type="entry name" value="Wnt_signaling_inhibitor"/>
</dbReference>
<dbReference type="GO" id="GO:0016020">
    <property type="term" value="C:membrane"/>
    <property type="evidence" value="ECO:0000318"/>
    <property type="project" value="GO_Central"/>
</dbReference>
<accession>E9GJE4</accession>
<feature type="signal peptide" evidence="4">
    <location>
        <begin position="1"/>
        <end position="22"/>
    </location>
</feature>
<organism evidence="5 6">
    <name type="scientific">Daphnia pulex</name>
    <name type="common">Water flea</name>
    <dbReference type="NCBI Taxonomy" id="6669"/>
    <lineage>
        <taxon>Eukaryota</taxon>
        <taxon>Metazoa</taxon>
        <taxon>Ecdysozoa</taxon>
        <taxon>Arthropoda</taxon>
        <taxon>Crustacea</taxon>
        <taxon>Branchiopoda</taxon>
        <taxon>Diplostraca</taxon>
        <taxon>Cladocera</taxon>
        <taxon>Anomopoda</taxon>
        <taxon>Daphniidae</taxon>
        <taxon>Daphnia</taxon>
    </lineage>
</organism>
<evidence type="ECO:0000313" key="5">
    <source>
        <dbReference type="EMBL" id="EFX80439.1"/>
    </source>
</evidence>
<keyword evidence="3" id="KW-0677">Repeat</keyword>
<feature type="chain" id="PRO_5003237122" description="Membrane glycoprotein lig-1" evidence="4">
    <location>
        <begin position="23"/>
        <end position="429"/>
    </location>
</feature>
<evidence type="ECO:0000313" key="6">
    <source>
        <dbReference type="Proteomes" id="UP000000305"/>
    </source>
</evidence>
<evidence type="ECO:0000256" key="4">
    <source>
        <dbReference type="SAM" id="SignalP"/>
    </source>
</evidence>
<dbReference type="Proteomes" id="UP000000305">
    <property type="component" value="Unassembled WGS sequence"/>
</dbReference>
<dbReference type="PhylomeDB" id="E9GJE4"/>
<gene>
    <name evidence="5" type="ORF">DAPPUDRAFT_304125</name>
</gene>
<keyword evidence="2 4" id="KW-0732">Signal</keyword>
<dbReference type="HOGENOM" id="CLU_057004_0_0_1"/>
<dbReference type="Gene3D" id="3.80.10.10">
    <property type="entry name" value="Ribonuclease Inhibitor"/>
    <property type="match status" value="1"/>
</dbReference>
<evidence type="ECO:0000256" key="3">
    <source>
        <dbReference type="ARBA" id="ARBA00022737"/>
    </source>
</evidence>
<protein>
    <recommendedName>
        <fullName evidence="7">Membrane glycoprotein lig-1</fullName>
    </recommendedName>
</protein>